<gene>
    <name evidence="1" type="ORF">SAMN06295879_3574</name>
</gene>
<evidence type="ECO:0000313" key="1">
    <source>
        <dbReference type="EMBL" id="SKB02739.1"/>
    </source>
</evidence>
<reference evidence="2" key="1">
    <citation type="submission" date="2017-02" db="EMBL/GenBank/DDBJ databases">
        <authorList>
            <person name="Varghese N."/>
            <person name="Submissions S."/>
        </authorList>
    </citation>
    <scope>NUCLEOTIDE SEQUENCE [LARGE SCALE GENOMIC DNA]</scope>
    <source>
        <strain evidence="2">VKM Ac-2052</strain>
    </source>
</reference>
<organism evidence="1 2">
    <name type="scientific">Agreia bicolorata</name>
    <dbReference type="NCBI Taxonomy" id="110935"/>
    <lineage>
        <taxon>Bacteria</taxon>
        <taxon>Bacillati</taxon>
        <taxon>Actinomycetota</taxon>
        <taxon>Actinomycetes</taxon>
        <taxon>Micrococcales</taxon>
        <taxon>Microbacteriaceae</taxon>
        <taxon>Agreia</taxon>
    </lineage>
</organism>
<evidence type="ECO:0008006" key="3">
    <source>
        <dbReference type="Google" id="ProtNLM"/>
    </source>
</evidence>
<protein>
    <recommendedName>
        <fullName evidence="3">HNH endonuclease</fullName>
    </recommendedName>
</protein>
<name>A0A1T4YLR7_9MICO</name>
<dbReference type="EMBL" id="FUYG01000013">
    <property type="protein sequence ID" value="SKB02739.1"/>
    <property type="molecule type" value="Genomic_DNA"/>
</dbReference>
<dbReference type="Proteomes" id="UP000189735">
    <property type="component" value="Unassembled WGS sequence"/>
</dbReference>
<dbReference type="AlphaFoldDB" id="A0A1T4YLR7"/>
<proteinExistence type="predicted"/>
<accession>A0A1T4YLR7</accession>
<sequence length="293" mass="32131">MAGGPRDYSSGTEKALFRLSSGTCYFPDCTTPIIRTIEGHPVVEVEIAHIRGANKNSARFDPSMDDAERSAFANLILLCTVHHKLVDRISPEKYPVEVLRSWKVLNEAAEGIEALRQDVTAANFEALLERIAGSLTLKRTVELDLLAGFVVSSTDIATVPPDSFDVVLRHNPHMADLTHVMVSNIRNVGSQPVGIEAVDLYFGLQAHDGSEGEASFTLLGRNDFGASNPLLPCRLQDGAAVRWLTKMETVRYVAKTATENGSNVLDLRSRVRLSTGEVIDSIKVPWPFKSSWD</sequence>
<evidence type="ECO:0000313" key="2">
    <source>
        <dbReference type="Proteomes" id="UP000189735"/>
    </source>
</evidence>